<feature type="non-terminal residue" evidence="1">
    <location>
        <position position="1"/>
    </location>
</feature>
<dbReference type="PANTHER" id="PTHR33499:SF35">
    <property type="entry name" value="TRANSPOSASE MUDR PLANT DOMAIN-CONTAINING PROTEIN"/>
    <property type="match status" value="1"/>
</dbReference>
<proteinExistence type="predicted"/>
<evidence type="ECO:0000313" key="2">
    <source>
        <dbReference type="Proteomes" id="UP000187609"/>
    </source>
</evidence>
<reference evidence="1" key="1">
    <citation type="submission" date="2016-11" db="EMBL/GenBank/DDBJ databases">
        <title>The genome of Nicotiana attenuata.</title>
        <authorList>
            <person name="Xu S."/>
            <person name="Brockmoeller T."/>
            <person name="Gaquerel E."/>
            <person name="Navarro A."/>
            <person name="Kuhl H."/>
            <person name="Gase K."/>
            <person name="Ling Z."/>
            <person name="Zhou W."/>
            <person name="Kreitzer C."/>
            <person name="Stanke M."/>
            <person name="Tang H."/>
            <person name="Lyons E."/>
            <person name="Pandey P."/>
            <person name="Pandey S.P."/>
            <person name="Timmermann B."/>
            <person name="Baldwin I.T."/>
        </authorList>
    </citation>
    <scope>NUCLEOTIDE SEQUENCE [LARGE SCALE GENOMIC DNA]</scope>
    <source>
        <strain evidence="1">UT</strain>
    </source>
</reference>
<name>A0A1J6JPT5_NICAT</name>
<keyword evidence="2" id="KW-1185">Reference proteome</keyword>
<evidence type="ECO:0000313" key="1">
    <source>
        <dbReference type="EMBL" id="OIT08889.1"/>
    </source>
</evidence>
<dbReference type="AlphaFoldDB" id="A0A1J6JPT5"/>
<dbReference type="PANTHER" id="PTHR33499">
    <property type="entry name" value="OS12G0282400 PROTEIN-RELATED"/>
    <property type="match status" value="1"/>
</dbReference>
<dbReference type="EMBL" id="MJEQ01028653">
    <property type="protein sequence ID" value="OIT08889.1"/>
    <property type="molecule type" value="Genomic_DNA"/>
</dbReference>
<protein>
    <submittedName>
        <fullName evidence="1">Uncharacterized protein</fullName>
    </submittedName>
</protein>
<sequence>KGKNVRGMNRYKKGAGLRVGENVAPPGFDQIFEGDTLFPHEEEEMQGAQRSEIRSCESEKVKKVRGTNRCKKVAGLKAGEKLRVTFYHNRVVGQHQASFTRHLGILVRDRNMCPLRVHSWADIEEYKLQHMWEAVTIKI</sequence>
<dbReference type="Proteomes" id="UP000187609">
    <property type="component" value="Unassembled WGS sequence"/>
</dbReference>
<dbReference type="Gramene" id="OIT08889">
    <property type="protein sequence ID" value="OIT08889"/>
    <property type="gene ID" value="A4A49_55633"/>
</dbReference>
<organism evidence="1 2">
    <name type="scientific">Nicotiana attenuata</name>
    <name type="common">Coyote tobacco</name>
    <dbReference type="NCBI Taxonomy" id="49451"/>
    <lineage>
        <taxon>Eukaryota</taxon>
        <taxon>Viridiplantae</taxon>
        <taxon>Streptophyta</taxon>
        <taxon>Embryophyta</taxon>
        <taxon>Tracheophyta</taxon>
        <taxon>Spermatophyta</taxon>
        <taxon>Magnoliopsida</taxon>
        <taxon>eudicotyledons</taxon>
        <taxon>Gunneridae</taxon>
        <taxon>Pentapetalae</taxon>
        <taxon>asterids</taxon>
        <taxon>lamiids</taxon>
        <taxon>Solanales</taxon>
        <taxon>Solanaceae</taxon>
        <taxon>Nicotianoideae</taxon>
        <taxon>Nicotianeae</taxon>
        <taxon>Nicotiana</taxon>
    </lineage>
</organism>
<comment type="caution">
    <text evidence="1">The sequence shown here is derived from an EMBL/GenBank/DDBJ whole genome shotgun (WGS) entry which is preliminary data.</text>
</comment>
<accession>A0A1J6JPT5</accession>
<gene>
    <name evidence="1" type="ORF">A4A49_55633</name>
</gene>